<evidence type="ECO:0000256" key="1">
    <source>
        <dbReference type="ARBA" id="ARBA00004127"/>
    </source>
</evidence>
<feature type="transmembrane region" description="Helical" evidence="5">
    <location>
        <begin position="204"/>
        <end position="224"/>
    </location>
</feature>
<dbReference type="Proteomes" id="UP000231025">
    <property type="component" value="Unassembled WGS sequence"/>
</dbReference>
<evidence type="ECO:0000256" key="4">
    <source>
        <dbReference type="ARBA" id="ARBA00023136"/>
    </source>
</evidence>
<dbReference type="GO" id="GO:0005384">
    <property type="term" value="F:manganese ion transmembrane transporter activity"/>
    <property type="evidence" value="ECO:0007669"/>
    <property type="project" value="InterPro"/>
</dbReference>
<reference evidence="6 7" key="1">
    <citation type="submission" date="2017-09" db="EMBL/GenBank/DDBJ databases">
        <title>Depth-based differentiation of microbial function through sediment-hosted aquifers and enrichment of novel symbionts in the deep terrestrial subsurface.</title>
        <authorList>
            <person name="Probst A.J."/>
            <person name="Ladd B."/>
            <person name="Jarett J.K."/>
            <person name="Geller-Mcgrath D.E."/>
            <person name="Sieber C.M."/>
            <person name="Emerson J.B."/>
            <person name="Anantharaman K."/>
            <person name="Thomas B.C."/>
            <person name="Malmstrom R."/>
            <person name="Stieglmeier M."/>
            <person name="Klingl A."/>
            <person name="Woyke T."/>
            <person name="Ryan C.M."/>
            <person name="Banfield J.F."/>
        </authorList>
    </citation>
    <scope>NUCLEOTIDE SEQUENCE [LARGE SCALE GENOMIC DNA]</scope>
    <source>
        <strain evidence="6">CG23_combo_of_CG06-09_8_20_14_all_35_49</strain>
    </source>
</reference>
<proteinExistence type="predicted"/>
<accession>A0A2G9Y5Z6</accession>
<sequence length="259" mass="28920">MSRVSQARTGYLNRDLMAISRAHEKDRIHRSIHHKEDHQTSFNLPEIILGGQDGIVNVLGVILGVAAATVSSKIVLVAGLAATFAESVSMAAVAYTSKIAEADYYQSELERERYEIEKFPQGEREEIKALYENYGFKGKVLNEIIERITADKNTWLRVMMEQELKLGKVDRKEAMPTAIIVGFSALVGSFIPLLPFFFLTIKTAMVLSLVLSSLTLFFVGFYKAKMTLGRQFFKQALEMMLIGMLSAGVGYLVGSFFKV</sequence>
<keyword evidence="2 5" id="KW-0812">Transmembrane</keyword>
<evidence type="ECO:0008006" key="8">
    <source>
        <dbReference type="Google" id="ProtNLM"/>
    </source>
</evidence>
<feature type="transmembrane region" description="Helical" evidence="5">
    <location>
        <begin position="236"/>
        <end position="257"/>
    </location>
</feature>
<dbReference type="EMBL" id="PCRE01000056">
    <property type="protein sequence ID" value="PIP14658.1"/>
    <property type="molecule type" value="Genomic_DNA"/>
</dbReference>
<keyword evidence="4 5" id="KW-0472">Membrane</keyword>
<organism evidence="6 7">
    <name type="scientific">Candidatus Roizmanbacteria bacterium CG23_combo_of_CG06-09_8_20_14_all_35_49</name>
    <dbReference type="NCBI Taxonomy" id="1974863"/>
    <lineage>
        <taxon>Bacteria</taxon>
        <taxon>Candidatus Roizmaniibacteriota</taxon>
    </lineage>
</organism>
<keyword evidence="3 5" id="KW-1133">Transmembrane helix</keyword>
<evidence type="ECO:0000256" key="3">
    <source>
        <dbReference type="ARBA" id="ARBA00022989"/>
    </source>
</evidence>
<dbReference type="GO" id="GO:0012505">
    <property type="term" value="C:endomembrane system"/>
    <property type="evidence" value="ECO:0007669"/>
    <property type="project" value="UniProtKB-SubCell"/>
</dbReference>
<protein>
    <recommendedName>
        <fullName evidence="8">Iron transporter</fullName>
    </recommendedName>
</protein>
<dbReference type="Pfam" id="PF01988">
    <property type="entry name" value="VIT1"/>
    <property type="match status" value="1"/>
</dbReference>
<evidence type="ECO:0000313" key="6">
    <source>
        <dbReference type="EMBL" id="PIP14658.1"/>
    </source>
</evidence>
<feature type="transmembrane region" description="Helical" evidence="5">
    <location>
        <begin position="178"/>
        <end position="198"/>
    </location>
</feature>
<evidence type="ECO:0000256" key="5">
    <source>
        <dbReference type="SAM" id="Phobius"/>
    </source>
</evidence>
<dbReference type="GO" id="GO:0030026">
    <property type="term" value="P:intracellular manganese ion homeostasis"/>
    <property type="evidence" value="ECO:0007669"/>
    <property type="project" value="InterPro"/>
</dbReference>
<dbReference type="InterPro" id="IPR008217">
    <property type="entry name" value="Ccc1_fam"/>
</dbReference>
<name>A0A2G9Y5Z6_9BACT</name>
<dbReference type="PANTHER" id="PTHR31851">
    <property type="entry name" value="FE(2+)/MN(2+) TRANSPORTER PCL1"/>
    <property type="match status" value="1"/>
</dbReference>
<evidence type="ECO:0000313" key="7">
    <source>
        <dbReference type="Proteomes" id="UP000231025"/>
    </source>
</evidence>
<comment type="caution">
    <text evidence="6">The sequence shown here is derived from an EMBL/GenBank/DDBJ whole genome shotgun (WGS) entry which is preliminary data.</text>
</comment>
<evidence type="ECO:0000256" key="2">
    <source>
        <dbReference type="ARBA" id="ARBA00022692"/>
    </source>
</evidence>
<comment type="subcellular location">
    <subcellularLocation>
        <location evidence="1">Endomembrane system</location>
        <topology evidence="1">Multi-pass membrane protein</topology>
    </subcellularLocation>
</comment>
<gene>
    <name evidence="6" type="ORF">COX47_04075</name>
</gene>
<dbReference type="AlphaFoldDB" id="A0A2G9Y5Z6"/>